<name>A0A0H4XM60_9BACT</name>
<dbReference type="KEGG" id="mym:A176_006289"/>
<feature type="domain" description="CheR-type methyltransferase" evidence="1">
    <location>
        <begin position="28"/>
        <end position="278"/>
    </location>
</feature>
<protein>
    <submittedName>
        <fullName evidence="2">MCP methyltransferase, CheR-type</fullName>
    </submittedName>
</protein>
<sequence length="278" mass="31360">MTGPGARGAELEALEVDLLLEGVARQWGFDLRSRSRPQLLRRLRHHLREERLDSFSSLQGRVLHDAEAMDALLRTLSCTPPALFSEAAFFRDFRARVVPVLRTWPSVRVWHAGCGTGEDSYALAILLHEEGLWGKCRLYASDASEGLLADARTGVLPLPTDEDARRYLEAGGKGALSDYYTRDGNWALLQPKLRDRIFFTQHNLATDGSFNEFHVIVCRDTLLTFNRALHNHVHGRLFESLARFGFLCLGRKETVARTPHAGAYEALEDCGRIYRRVA</sequence>
<evidence type="ECO:0000313" key="2">
    <source>
        <dbReference type="EMBL" id="AKQ69377.1"/>
    </source>
</evidence>
<dbReference type="InterPro" id="IPR022641">
    <property type="entry name" value="CheR_N"/>
</dbReference>
<dbReference type="EMBL" id="CP012109">
    <property type="protein sequence ID" value="AKQ69377.1"/>
    <property type="molecule type" value="Genomic_DNA"/>
</dbReference>
<gene>
    <name evidence="2" type="ORF">A176_006289</name>
</gene>
<evidence type="ECO:0000313" key="3">
    <source>
        <dbReference type="Proteomes" id="UP000009026"/>
    </source>
</evidence>
<dbReference type="Proteomes" id="UP000009026">
    <property type="component" value="Chromosome"/>
</dbReference>
<keyword evidence="2" id="KW-0489">Methyltransferase</keyword>
<dbReference type="PANTHER" id="PTHR24422:SF8">
    <property type="entry name" value="CHEMOTAXIS PROTEIN"/>
    <property type="match status" value="1"/>
</dbReference>
<organism evidence="2 3">
    <name type="scientific">Pseudomyxococcus hansupus</name>
    <dbReference type="NCBI Taxonomy" id="1297742"/>
    <lineage>
        <taxon>Bacteria</taxon>
        <taxon>Pseudomonadati</taxon>
        <taxon>Myxococcota</taxon>
        <taxon>Myxococcia</taxon>
        <taxon>Myxococcales</taxon>
        <taxon>Cystobacterineae</taxon>
        <taxon>Myxococcaceae</taxon>
        <taxon>Pseudomyxococcus</taxon>
    </lineage>
</organism>
<reference evidence="2 3" key="1">
    <citation type="journal article" date="2016" name="PLoS ONE">
        <title>Complete Genome Sequence and Comparative Genomics of a Novel Myxobacterium Myxococcus hansupus.</title>
        <authorList>
            <person name="Sharma G."/>
            <person name="Narwani T."/>
            <person name="Subramanian S."/>
        </authorList>
    </citation>
    <scope>NUCLEOTIDE SEQUENCE [LARGE SCALE GENOMIC DNA]</scope>
    <source>
        <strain evidence="3">mixupus</strain>
    </source>
</reference>
<dbReference type="InterPro" id="IPR022642">
    <property type="entry name" value="CheR_C"/>
</dbReference>
<dbReference type="Pfam" id="PF03705">
    <property type="entry name" value="CheR_N"/>
    <property type="match status" value="1"/>
</dbReference>
<dbReference type="SMART" id="SM00138">
    <property type="entry name" value="MeTrc"/>
    <property type="match status" value="1"/>
</dbReference>
<dbReference type="InterPro" id="IPR050903">
    <property type="entry name" value="Bact_Chemotaxis_MeTrfase"/>
</dbReference>
<accession>A0A0H4XM60</accession>
<dbReference type="PANTHER" id="PTHR24422">
    <property type="entry name" value="CHEMOTAXIS PROTEIN METHYLTRANSFERASE"/>
    <property type="match status" value="1"/>
</dbReference>
<dbReference type="AlphaFoldDB" id="A0A0H4XM60"/>
<keyword evidence="2" id="KW-0808">Transferase</keyword>
<dbReference type="PATRIC" id="fig|1297742.4.peg.6380"/>
<keyword evidence="3" id="KW-1185">Reference proteome</keyword>
<evidence type="ECO:0000259" key="1">
    <source>
        <dbReference type="PROSITE" id="PS50123"/>
    </source>
</evidence>
<dbReference type="SUPFAM" id="SSF47757">
    <property type="entry name" value="Chemotaxis receptor methyltransferase CheR, N-terminal domain"/>
    <property type="match status" value="1"/>
</dbReference>
<dbReference type="Pfam" id="PF01739">
    <property type="entry name" value="CheR"/>
    <property type="match status" value="1"/>
</dbReference>
<dbReference type="Gene3D" id="3.40.50.150">
    <property type="entry name" value="Vaccinia Virus protein VP39"/>
    <property type="match status" value="1"/>
</dbReference>
<dbReference type="InterPro" id="IPR000780">
    <property type="entry name" value="CheR_MeTrfase"/>
</dbReference>
<dbReference type="eggNOG" id="COG1352">
    <property type="taxonomic scope" value="Bacteria"/>
</dbReference>
<dbReference type="RefSeq" id="WP_002637900.1">
    <property type="nucleotide sequence ID" value="NZ_CP012109.1"/>
</dbReference>
<dbReference type="SUPFAM" id="SSF53335">
    <property type="entry name" value="S-adenosyl-L-methionine-dependent methyltransferases"/>
    <property type="match status" value="1"/>
</dbReference>
<dbReference type="OrthoDB" id="9786165at2"/>
<dbReference type="GO" id="GO:0032259">
    <property type="term" value="P:methylation"/>
    <property type="evidence" value="ECO:0007669"/>
    <property type="project" value="UniProtKB-KW"/>
</dbReference>
<dbReference type="GO" id="GO:0008757">
    <property type="term" value="F:S-adenosylmethionine-dependent methyltransferase activity"/>
    <property type="evidence" value="ECO:0007669"/>
    <property type="project" value="InterPro"/>
</dbReference>
<dbReference type="PROSITE" id="PS50123">
    <property type="entry name" value="CHER"/>
    <property type="match status" value="1"/>
</dbReference>
<dbReference type="STRING" id="1297742.A176_006289"/>
<dbReference type="InterPro" id="IPR029063">
    <property type="entry name" value="SAM-dependent_MTases_sf"/>
</dbReference>
<proteinExistence type="predicted"/>
<dbReference type="PRINTS" id="PR00996">
    <property type="entry name" value="CHERMTFRASE"/>
</dbReference>